<dbReference type="PANTHER" id="PTHR43877:SF2">
    <property type="entry name" value="AMINOALKYLPHOSPHONATE N-ACETYLTRANSFERASE-RELATED"/>
    <property type="match status" value="1"/>
</dbReference>
<dbReference type="GO" id="GO:0016747">
    <property type="term" value="F:acyltransferase activity, transferring groups other than amino-acyl groups"/>
    <property type="evidence" value="ECO:0007669"/>
    <property type="project" value="InterPro"/>
</dbReference>
<reference evidence="4 5" key="1">
    <citation type="submission" date="2018-07" db="EMBL/GenBank/DDBJ databases">
        <title>Genome sequencing of Moraxellaceae gen. HYN0046.</title>
        <authorList>
            <person name="Kim M."/>
            <person name="Yi H."/>
        </authorList>
    </citation>
    <scope>NUCLEOTIDE SEQUENCE [LARGE SCALE GENOMIC DNA]</scope>
    <source>
        <strain evidence="4 5">HYN0046</strain>
    </source>
</reference>
<dbReference type="RefSeq" id="WP_114898984.1">
    <property type="nucleotide sequence ID" value="NZ_CP031222.1"/>
</dbReference>
<gene>
    <name evidence="4" type="ORF">HYN46_08505</name>
</gene>
<dbReference type="InterPro" id="IPR016181">
    <property type="entry name" value="Acyl_CoA_acyltransferase"/>
</dbReference>
<dbReference type="InterPro" id="IPR000182">
    <property type="entry name" value="GNAT_dom"/>
</dbReference>
<feature type="domain" description="N-acetyltransferase" evidence="3">
    <location>
        <begin position="4"/>
        <end position="165"/>
    </location>
</feature>
<name>A0A345P6G5_9GAMM</name>
<dbReference type="EMBL" id="CP031222">
    <property type="protein sequence ID" value="AXI02874.1"/>
    <property type="molecule type" value="Genomic_DNA"/>
</dbReference>
<dbReference type="PANTHER" id="PTHR43877">
    <property type="entry name" value="AMINOALKYLPHOSPHONATE N-ACETYLTRANSFERASE-RELATED-RELATED"/>
    <property type="match status" value="1"/>
</dbReference>
<proteinExistence type="predicted"/>
<dbReference type="PROSITE" id="PS51186">
    <property type="entry name" value="GNAT"/>
    <property type="match status" value="1"/>
</dbReference>
<dbReference type="OrthoDB" id="119501at2"/>
<dbReference type="Pfam" id="PF00583">
    <property type="entry name" value="Acetyltransf_1"/>
    <property type="match status" value="1"/>
</dbReference>
<dbReference type="InterPro" id="IPR050832">
    <property type="entry name" value="Bact_Acetyltransf"/>
</dbReference>
<sequence length="180" mass="20083">MKLDKIRIATLADAFEIATLVNAAYRPKSDQAGWTHESNLISGSRTSYDQIIEIIQKNDSIILVGIHDTKIYACVHIEKTDDHCYIGMLAVAPASQDSGLGKEMLNRAEQFAIDYFSAEKFVMIVLSARHELISFYIRRGYQKTGTSMDYPLSAGVGLPKQNNLRIEVLEKVVALRTLSS</sequence>
<organism evidence="4 5">
    <name type="scientific">Aquirhabdus parva</name>
    <dbReference type="NCBI Taxonomy" id="2283318"/>
    <lineage>
        <taxon>Bacteria</taxon>
        <taxon>Pseudomonadati</taxon>
        <taxon>Pseudomonadota</taxon>
        <taxon>Gammaproteobacteria</taxon>
        <taxon>Moraxellales</taxon>
        <taxon>Moraxellaceae</taxon>
        <taxon>Aquirhabdus</taxon>
    </lineage>
</organism>
<dbReference type="SUPFAM" id="SSF55729">
    <property type="entry name" value="Acyl-CoA N-acyltransferases (Nat)"/>
    <property type="match status" value="1"/>
</dbReference>
<protein>
    <submittedName>
        <fullName evidence="4">GNAT family N-acetyltransferase</fullName>
    </submittedName>
</protein>
<keyword evidence="5" id="KW-1185">Reference proteome</keyword>
<dbReference type="KEGG" id="mbah:HYN46_08505"/>
<evidence type="ECO:0000256" key="2">
    <source>
        <dbReference type="ARBA" id="ARBA00023315"/>
    </source>
</evidence>
<keyword evidence="1 4" id="KW-0808">Transferase</keyword>
<keyword evidence="2" id="KW-0012">Acyltransferase</keyword>
<dbReference type="CDD" id="cd04301">
    <property type="entry name" value="NAT_SF"/>
    <property type="match status" value="1"/>
</dbReference>
<evidence type="ECO:0000259" key="3">
    <source>
        <dbReference type="PROSITE" id="PS51186"/>
    </source>
</evidence>
<evidence type="ECO:0000256" key="1">
    <source>
        <dbReference type="ARBA" id="ARBA00022679"/>
    </source>
</evidence>
<dbReference type="Gene3D" id="3.40.630.30">
    <property type="match status" value="1"/>
</dbReference>
<dbReference type="Proteomes" id="UP000253940">
    <property type="component" value="Chromosome"/>
</dbReference>
<evidence type="ECO:0000313" key="4">
    <source>
        <dbReference type="EMBL" id="AXI02874.1"/>
    </source>
</evidence>
<dbReference type="AlphaFoldDB" id="A0A345P6G5"/>
<accession>A0A345P6G5</accession>
<evidence type="ECO:0000313" key="5">
    <source>
        <dbReference type="Proteomes" id="UP000253940"/>
    </source>
</evidence>